<dbReference type="SUPFAM" id="SSF48403">
    <property type="entry name" value="Ankyrin repeat"/>
    <property type="match status" value="2"/>
</dbReference>
<feature type="repeat" description="ANK" evidence="3">
    <location>
        <begin position="1104"/>
        <end position="1133"/>
    </location>
</feature>
<dbReference type="STRING" id="708197.A0A166UAQ9"/>
<gene>
    <name evidence="5" type="ORF">CT0861_00734</name>
</gene>
<dbReference type="InterPro" id="IPR007111">
    <property type="entry name" value="NACHT_NTPase"/>
</dbReference>
<evidence type="ECO:0000256" key="2">
    <source>
        <dbReference type="ARBA" id="ARBA00023043"/>
    </source>
</evidence>
<dbReference type="Gene3D" id="3.40.50.1580">
    <property type="entry name" value="Nucleoside phosphorylase domain"/>
    <property type="match status" value="1"/>
</dbReference>
<reference evidence="5 6" key="1">
    <citation type="submission" date="2015-06" db="EMBL/GenBank/DDBJ databases">
        <title>Survival trade-offs in plant roots during colonization by closely related pathogenic and mutualistic fungi.</title>
        <authorList>
            <person name="Hacquard S."/>
            <person name="Kracher B."/>
            <person name="Hiruma K."/>
            <person name="Weinman A."/>
            <person name="Muench P."/>
            <person name="Garrido Oter R."/>
            <person name="Ver Loren van Themaat E."/>
            <person name="Dallerey J.-F."/>
            <person name="Damm U."/>
            <person name="Henrissat B."/>
            <person name="Lespinet O."/>
            <person name="Thon M."/>
            <person name="Kemen E."/>
            <person name="McHardy A.C."/>
            <person name="Schulze-Lefert P."/>
            <person name="O'Connell R.J."/>
        </authorList>
    </citation>
    <scope>NUCLEOTIDE SEQUENCE [LARGE SCALE GENOMIC DNA]</scope>
    <source>
        <strain evidence="5 6">0861</strain>
    </source>
</reference>
<dbReference type="PROSITE" id="PS50837">
    <property type="entry name" value="NACHT"/>
    <property type="match status" value="1"/>
</dbReference>
<evidence type="ECO:0000256" key="3">
    <source>
        <dbReference type="PROSITE-ProRule" id="PRU00023"/>
    </source>
</evidence>
<comment type="caution">
    <text evidence="5">The sequence shown here is derived from an EMBL/GenBank/DDBJ whole genome shotgun (WGS) entry which is preliminary data.</text>
</comment>
<evidence type="ECO:0000256" key="1">
    <source>
        <dbReference type="ARBA" id="ARBA00022737"/>
    </source>
</evidence>
<dbReference type="Pfam" id="PF13637">
    <property type="entry name" value="Ank_4"/>
    <property type="match status" value="1"/>
</dbReference>
<name>A0A166UAQ9_9PEZI</name>
<feature type="repeat" description="ANK" evidence="3">
    <location>
        <begin position="903"/>
        <end position="935"/>
    </location>
</feature>
<dbReference type="EMBL" id="LFIV01000047">
    <property type="protein sequence ID" value="KZL73181.1"/>
    <property type="molecule type" value="Genomic_DNA"/>
</dbReference>
<dbReference type="Gene3D" id="1.25.40.20">
    <property type="entry name" value="Ankyrin repeat-containing domain"/>
    <property type="match status" value="4"/>
</dbReference>
<dbReference type="SUPFAM" id="SSF53167">
    <property type="entry name" value="Purine and uridine phosphorylases"/>
    <property type="match status" value="1"/>
</dbReference>
<dbReference type="Pfam" id="PF22939">
    <property type="entry name" value="WHD_GPIID"/>
    <property type="match status" value="1"/>
</dbReference>
<dbReference type="SMART" id="SM00248">
    <property type="entry name" value="ANK"/>
    <property type="match status" value="15"/>
</dbReference>
<feature type="repeat" description="ANK" evidence="3">
    <location>
        <begin position="1038"/>
        <end position="1067"/>
    </location>
</feature>
<dbReference type="InterPro" id="IPR051631">
    <property type="entry name" value="Ankyrin-KH/SAM_domain"/>
</dbReference>
<feature type="repeat" description="ANK" evidence="3">
    <location>
        <begin position="1005"/>
        <end position="1034"/>
    </location>
</feature>
<feature type="repeat" description="ANK" evidence="3">
    <location>
        <begin position="1134"/>
        <end position="1166"/>
    </location>
</feature>
<evidence type="ECO:0000313" key="5">
    <source>
        <dbReference type="EMBL" id="KZL73181.1"/>
    </source>
</evidence>
<dbReference type="GO" id="GO:0009116">
    <property type="term" value="P:nucleoside metabolic process"/>
    <property type="evidence" value="ECO:0007669"/>
    <property type="project" value="InterPro"/>
</dbReference>
<sequence length="1404" mass="153874">MSDPQNYTVGWICAIPTEFAAARAFLDEQHPGPEATAQNDNNTYALGTMGKHNVVIAVMPKREYGIAAAATVARDMVHSFPNVRIGLMVGVGGGAPSQQHDIRLGDVVVGCRGAGNGGVIQYDYGKAMQNQAFVETGSLNQPPPALLNAVVGLETDYMMEGPELNAKVDMALDQWKRLRKTHSRPPASTDQLYKSEFIHILDPSAACSQGCDVDDSNVVSRRERGEDDDNPAIHYGLIASANQVMKNAEIRDKLSRDKDVLCFEMEAAGLMNHFPCLVVRGVCDYSDSHKNKEWQGFAAMSAAAYAKDLLRRISPHMIAAEKKIKEVLESMEGSLARIGSTTDEIKSRVDMMSSDSHIQKIKNWLSPPDTSTNSNHARESRHKGTGSWFLESAAFKEWERGSRQHLWLYGIPGSGKTVLITTVLDHLAQMDDRVTLDFFFDFSDINKQNPEDMCRALAFQLYIKRIKARKELDSLFASHDDGRKQPTIQTLCQCLQAMMQAHGRLCIVLDALDECIKRTELLRWMQSFISSSCLPHVQLIATGRPEEEFMRDFRSWISESSCVPLERESIDADIQSYISTRLASKEFSKWISTPSILQQIQEEVGGKADGMFRWAACQLDSLETCLDREEIEAALKALPQDLNETYARILQNIPQNRRKKAIRLLQFLVHSVRPLTLQVAIDVMAVRLDERRSFDPEDRLPNPMDITRFCPSLAVLIETPGATRAGGALQLAHFTVKEYLLYHNAEGFCGIEPSISITQTCLFYLTSMEEDEVLKMRDRYPLARYAAEIWMDHAKQAESSDDSLVAITDFLQNMQGLRVWARLFDPERPWDDNPKHPIASGFYYACLKGLTATVKRLLSNQPNVNAQGGYYGNALQAASLGGHTEVVQILLNKGADVNAQGGSYGNALQAASLGGHSEIVQILLNKEADVNAQGGPYGNALQAASSGGHSEIVQILLNKGADVNSQGGPYGNALQAASSEGHTEVIQILLNKGADVNAQGGFYGNALQAASLEGRTEVIQILLNKGADVNSQGGFYGNALQAASLRGHTEVIQILLNKGADVNSQGGYYGNALQAASSRGRTEVIQILLNKGADVNAQGGFYGNALQAASLEGRTEVIQILLNKGADVNAQGGSYGNALQAASSKGHTEIVQILLNKGADVNAQGGFYDNALYAAISNGCIEIASLFLDKCSLDLEYQNPQSGQTVLSYAAAGGYESILKLLLTEHHVVPNPRDNIGRTPLFLASNKGHETAVSLLLERESVAPDWKDHYGSTPLSVAARKGHVEVVKSLLATELVDINSQDVFGRTPMWWARSCGHSAISQMLLETGNLRGISLDDSQMDLEDVPRYHNTRARCCDICTFSIAEDSWYHCSVCNCGNFDICLDCFNCGGRCLGKSHELILEQK</sequence>
<keyword evidence="2 3" id="KW-0040">ANK repeat</keyword>
<keyword evidence="1" id="KW-0677">Repeat</keyword>
<dbReference type="InterPro" id="IPR056884">
    <property type="entry name" value="NPHP3-like_N"/>
</dbReference>
<dbReference type="InterPro" id="IPR027417">
    <property type="entry name" value="P-loop_NTPase"/>
</dbReference>
<feature type="repeat" description="ANK" evidence="3">
    <location>
        <begin position="1270"/>
        <end position="1303"/>
    </location>
</feature>
<dbReference type="Pfam" id="PF12796">
    <property type="entry name" value="Ank_2"/>
    <property type="match status" value="4"/>
</dbReference>
<dbReference type="PROSITE" id="PS50297">
    <property type="entry name" value="ANK_REP_REGION"/>
    <property type="match status" value="9"/>
</dbReference>
<proteinExistence type="predicted"/>
<keyword evidence="6" id="KW-1185">Reference proteome</keyword>
<feature type="repeat" description="ANK" evidence="3">
    <location>
        <begin position="939"/>
        <end position="968"/>
    </location>
</feature>
<dbReference type="GO" id="GO:0003824">
    <property type="term" value="F:catalytic activity"/>
    <property type="evidence" value="ECO:0007669"/>
    <property type="project" value="InterPro"/>
</dbReference>
<evidence type="ECO:0000259" key="4">
    <source>
        <dbReference type="PROSITE" id="PS50837"/>
    </source>
</evidence>
<dbReference type="SUPFAM" id="SSF52540">
    <property type="entry name" value="P-loop containing nucleoside triphosphate hydrolases"/>
    <property type="match status" value="1"/>
</dbReference>
<evidence type="ECO:0000313" key="6">
    <source>
        <dbReference type="Proteomes" id="UP000076552"/>
    </source>
</evidence>
<dbReference type="GO" id="GO:0005737">
    <property type="term" value="C:cytoplasm"/>
    <property type="evidence" value="ECO:0007669"/>
    <property type="project" value="TreeGrafter"/>
</dbReference>
<dbReference type="PANTHER" id="PTHR23206">
    <property type="entry name" value="MASK PROTEIN"/>
    <property type="match status" value="1"/>
</dbReference>
<protein>
    <submittedName>
        <fullName evidence="5">Ankyrin repeat protein</fullName>
    </submittedName>
</protein>
<accession>A0A166UAQ9</accession>
<dbReference type="InterPro" id="IPR036770">
    <property type="entry name" value="Ankyrin_rpt-contain_sf"/>
</dbReference>
<dbReference type="InterPro" id="IPR054471">
    <property type="entry name" value="GPIID_WHD"/>
</dbReference>
<feature type="domain" description="NACHT" evidence="4">
    <location>
        <begin position="404"/>
        <end position="545"/>
    </location>
</feature>
<feature type="repeat" description="ANK" evidence="3">
    <location>
        <begin position="870"/>
        <end position="902"/>
    </location>
</feature>
<dbReference type="Gene3D" id="3.40.50.300">
    <property type="entry name" value="P-loop containing nucleotide triphosphate hydrolases"/>
    <property type="match status" value="1"/>
</dbReference>
<dbReference type="Pfam" id="PF00023">
    <property type="entry name" value="Ank"/>
    <property type="match status" value="1"/>
</dbReference>
<organism evidence="5 6">
    <name type="scientific">Colletotrichum tofieldiae</name>
    <dbReference type="NCBI Taxonomy" id="708197"/>
    <lineage>
        <taxon>Eukaryota</taxon>
        <taxon>Fungi</taxon>
        <taxon>Dikarya</taxon>
        <taxon>Ascomycota</taxon>
        <taxon>Pezizomycotina</taxon>
        <taxon>Sordariomycetes</taxon>
        <taxon>Hypocreomycetidae</taxon>
        <taxon>Glomerellales</taxon>
        <taxon>Glomerellaceae</taxon>
        <taxon>Colletotrichum</taxon>
        <taxon>Colletotrichum spaethianum species complex</taxon>
    </lineage>
</organism>
<dbReference type="Pfam" id="PF24883">
    <property type="entry name" value="NPHP3_N"/>
    <property type="match status" value="1"/>
</dbReference>
<dbReference type="PROSITE" id="PS50088">
    <property type="entry name" value="ANK_REPEAT"/>
    <property type="match status" value="10"/>
</dbReference>
<dbReference type="InterPro" id="IPR035994">
    <property type="entry name" value="Nucleoside_phosphorylase_sf"/>
</dbReference>
<dbReference type="InterPro" id="IPR002110">
    <property type="entry name" value="Ankyrin_rpt"/>
</dbReference>
<feature type="repeat" description="ANK" evidence="3">
    <location>
        <begin position="1068"/>
        <end position="1100"/>
    </location>
</feature>
<dbReference type="Proteomes" id="UP000076552">
    <property type="component" value="Unassembled WGS sequence"/>
</dbReference>
<feature type="repeat" description="ANK" evidence="3">
    <location>
        <begin position="972"/>
        <end position="1001"/>
    </location>
</feature>
<dbReference type="PANTHER" id="PTHR23206:SF7">
    <property type="entry name" value="PROTEIN KINASE DOMAIN-CONTAINING PROTEIN"/>
    <property type="match status" value="1"/>
</dbReference>